<evidence type="ECO:0000313" key="1">
    <source>
        <dbReference type="EMBL" id="MDS3860588.1"/>
    </source>
</evidence>
<dbReference type="Proteomes" id="UP001268256">
    <property type="component" value="Unassembled WGS sequence"/>
</dbReference>
<sequence length="503" mass="56834">MALNIEYRLTDPNFTIYHRAALGGLAATITAWSDKQPDGITAKAEHDRVILQSSEDISEKEAVKRILEASFRLTDDKLIDLPGQFIDENSLDLKVAVHEGLCLTFLQHNKMRPGKEVKKIELKGADDESGDFLSYKTIDVYAHQKAQKTDLLEKKQPNDAIPPTAMIRQFAVPGAVALLEAKSEEVLLLSFLAIACPTFLLRPKVYQPDIAQACIVVPDVTDLKKFTRAMRSVMGENSKMKRFSHRYLERVVGGAEEAALRFMIAISADNVASERGISGCQAVVMGKVPWDVNQKNRSMTVRVSGDYPEMDIFLAAHQYLSSGKFIKNKKGDTFAINTSAIPELIAANLAAERHWCSQFKILVQTKEDFKRMNFSREGLVKMKEAIKDLEDRAIIQAFHKAWEMTMAKLGERAQDQGLDFGRLVEVRQEKIRNEILRAKTPDTLAGWFLRFCADASSGAAIKPFQEEMERLRRFMFNPRNFDRFQNLLLFALVSYSSDKKNNN</sequence>
<dbReference type="GO" id="GO:0051607">
    <property type="term" value="P:defense response to virus"/>
    <property type="evidence" value="ECO:0007669"/>
    <property type="project" value="InterPro"/>
</dbReference>
<reference evidence="2" key="1">
    <citation type="submission" date="2023-07" db="EMBL/GenBank/DDBJ databases">
        <authorList>
            <person name="Luz R."/>
            <person name="Cordeiro R."/>
            <person name="Fonseca A."/>
            <person name="Goncalves V."/>
        </authorList>
    </citation>
    <scope>NUCLEOTIDE SEQUENCE [LARGE SCALE GENOMIC DNA]</scope>
    <source>
        <strain evidence="2">BACA0444</strain>
    </source>
</reference>
<gene>
    <name evidence="1" type="primary">cas8a1</name>
    <name evidence="1" type="ORF">RIF25_07160</name>
</gene>
<dbReference type="InterPro" id="IPR027811">
    <property type="entry name" value="CRISPR-assoc_Csx13_C"/>
</dbReference>
<dbReference type="NCBIfam" id="TIGR03486">
    <property type="entry name" value="cas_csx13_C"/>
    <property type="match status" value="1"/>
</dbReference>
<dbReference type="EMBL" id="JAVMIP010000005">
    <property type="protein sequence ID" value="MDS3860588.1"/>
    <property type="molecule type" value="Genomic_DNA"/>
</dbReference>
<organism evidence="1 2">
    <name type="scientific">Pseudocalidococcus azoricus BACA0444</name>
    <dbReference type="NCBI Taxonomy" id="2918990"/>
    <lineage>
        <taxon>Bacteria</taxon>
        <taxon>Bacillati</taxon>
        <taxon>Cyanobacteriota</taxon>
        <taxon>Cyanophyceae</taxon>
        <taxon>Acaryochloridales</taxon>
        <taxon>Thermosynechococcaceae</taxon>
        <taxon>Pseudocalidococcus</taxon>
        <taxon>Pseudocalidococcus azoricus</taxon>
    </lineage>
</organism>
<dbReference type="AlphaFoldDB" id="A0AAE4FRU3"/>
<dbReference type="InterPro" id="IPR019989">
    <property type="entry name" value="CRISPR-assoc_Csx13_N"/>
</dbReference>
<dbReference type="NCBIfam" id="TIGR03485">
    <property type="entry name" value="cas_csx13_N"/>
    <property type="match status" value="1"/>
</dbReference>
<proteinExistence type="predicted"/>
<name>A0AAE4FRU3_9CYAN</name>
<dbReference type="RefSeq" id="WP_322877861.1">
    <property type="nucleotide sequence ID" value="NZ_JAVMIP010000005.1"/>
</dbReference>
<comment type="caution">
    <text evidence="1">The sequence shown here is derived from an EMBL/GenBank/DDBJ whole genome shotgun (WGS) entry which is preliminary data.</text>
</comment>
<evidence type="ECO:0000313" key="2">
    <source>
        <dbReference type="Proteomes" id="UP001268256"/>
    </source>
</evidence>
<accession>A0AAE4FRU3</accession>
<keyword evidence="2" id="KW-1185">Reference proteome</keyword>
<protein>
    <submittedName>
        <fullName evidence="1">Type I-MYXAN CRISPR-associated Cas8a1/Cmx1</fullName>
    </submittedName>
</protein>